<comment type="caution">
    <text evidence="1">The sequence shown here is derived from an EMBL/GenBank/DDBJ whole genome shotgun (WGS) entry which is preliminary data.</text>
</comment>
<organism evidence="1 2">
    <name type="scientific">Diversispora eburnea</name>
    <dbReference type="NCBI Taxonomy" id="1213867"/>
    <lineage>
        <taxon>Eukaryota</taxon>
        <taxon>Fungi</taxon>
        <taxon>Fungi incertae sedis</taxon>
        <taxon>Mucoromycota</taxon>
        <taxon>Glomeromycotina</taxon>
        <taxon>Glomeromycetes</taxon>
        <taxon>Diversisporales</taxon>
        <taxon>Diversisporaceae</taxon>
        <taxon>Diversispora</taxon>
    </lineage>
</organism>
<evidence type="ECO:0000313" key="2">
    <source>
        <dbReference type="Proteomes" id="UP000789706"/>
    </source>
</evidence>
<name>A0A9N9FVI3_9GLOM</name>
<gene>
    <name evidence="1" type="ORF">DEBURN_LOCUS7563</name>
</gene>
<dbReference type="Proteomes" id="UP000789706">
    <property type="component" value="Unassembled WGS sequence"/>
</dbReference>
<evidence type="ECO:0000313" key="1">
    <source>
        <dbReference type="EMBL" id="CAG8560477.1"/>
    </source>
</evidence>
<accession>A0A9N9FVI3</accession>
<sequence>MLHVLSLQSILSIPEELTKNVENYEALTDENIEEIEIVIFARRNNITETDTSSYPPKKHVLSLLLEEN</sequence>
<protein>
    <submittedName>
        <fullName evidence="1">10746_t:CDS:1</fullName>
    </submittedName>
</protein>
<dbReference type="EMBL" id="CAJVPK010000932">
    <property type="protein sequence ID" value="CAG8560477.1"/>
    <property type="molecule type" value="Genomic_DNA"/>
</dbReference>
<proteinExistence type="predicted"/>
<keyword evidence="2" id="KW-1185">Reference proteome</keyword>
<reference evidence="1" key="1">
    <citation type="submission" date="2021-06" db="EMBL/GenBank/DDBJ databases">
        <authorList>
            <person name="Kallberg Y."/>
            <person name="Tangrot J."/>
            <person name="Rosling A."/>
        </authorList>
    </citation>
    <scope>NUCLEOTIDE SEQUENCE</scope>
    <source>
        <strain evidence="1">AZ414A</strain>
    </source>
</reference>
<dbReference type="AlphaFoldDB" id="A0A9N9FVI3"/>